<dbReference type="Gene3D" id="3.90.550.10">
    <property type="entry name" value="Spore Coat Polysaccharide Biosynthesis Protein SpsA, Chain A"/>
    <property type="match status" value="1"/>
</dbReference>
<dbReference type="SUPFAM" id="SSF48452">
    <property type="entry name" value="TPR-like"/>
    <property type="match status" value="1"/>
</dbReference>
<proteinExistence type="inferred from homology"/>
<name>A0ABX7WR94_9GAMM</name>
<dbReference type="InterPro" id="IPR001173">
    <property type="entry name" value="Glyco_trans_2-like"/>
</dbReference>
<dbReference type="RefSeq" id="WP_210221423.1">
    <property type="nucleotide sequence ID" value="NZ_CP072801.1"/>
</dbReference>
<evidence type="ECO:0000313" key="3">
    <source>
        <dbReference type="EMBL" id="QTR44983.1"/>
    </source>
</evidence>
<dbReference type="Proteomes" id="UP000672039">
    <property type="component" value="Chromosome"/>
</dbReference>
<dbReference type="EC" id="2.4.-.-" evidence="3"/>
<accession>A0ABX7WR94</accession>
<dbReference type="SUPFAM" id="SSF53448">
    <property type="entry name" value="Nucleotide-diphospho-sugar transferases"/>
    <property type="match status" value="1"/>
</dbReference>
<keyword evidence="3" id="KW-0328">Glycosyltransferase</keyword>
<reference evidence="3 4" key="1">
    <citation type="submission" date="2021-04" db="EMBL/GenBank/DDBJ databases">
        <title>Genomics, taxonomy and metabolism of representatives of sulfur bacteria of the genus Thiothrix: Thiothrix fructosivorans QT, Thiothrix unzii A1T and three new species, Thiothrix subterranea sp. nov., Thiothrix litoralis sp. nov. and 'Candidatus Thiothrix anitrata' sp. nov.</title>
        <authorList>
            <person name="Ravin N.V."/>
            <person name="Smolyakov D."/>
            <person name="Rudenko T.S."/>
            <person name="Mardanov A.V."/>
            <person name="Beletsky A.V."/>
            <person name="Markov N.D."/>
            <person name="Fomenkov A.I."/>
            <person name="Roberts R.J."/>
            <person name="Karnachuk O.V."/>
            <person name="Novikov A."/>
            <person name="Grabovich M.Y."/>
        </authorList>
    </citation>
    <scope>NUCLEOTIDE SEQUENCE [LARGE SCALE GENOMIC DNA]</scope>
    <source>
        <strain evidence="3 4">AS</strain>
    </source>
</reference>
<sequence>MHTTPKSVCWNAIVKNESRIIERCMASMVDELDYWVVVDTGSTDGTQDIIRNFMAQHGVPGELIERPWKNFSLNRSEALELAENKADYILFCDADMALEVHDQHWKQHLEADAYLVNQRAHGGLLVYPNIRLVNGRLEGDRRFRYWGATHEYCDSIEPFLATRERHNGILMLDFADGGAKSDKYERDAHLLQEQIAQLQALETASPAEREAAHQSGILRHAPNLISRSTFYLAKTWRDNENARQAISAYQQRAQMGGWEEEVWYSLFEIARLKERLGDPEEEVIRAYLDAYENRPLRAESLHHLARYLRQKERFAQAYLYALAASDIPMTDDLLFVARNVYEWQAKDELAIAAYWIGRYQQCANLCDQMLSNPNLPEAARTRIQANLDYAVDKLRRN</sequence>
<dbReference type="PANTHER" id="PTHR43630:SF2">
    <property type="entry name" value="GLYCOSYLTRANSFERASE"/>
    <property type="match status" value="1"/>
</dbReference>
<evidence type="ECO:0000256" key="1">
    <source>
        <dbReference type="ARBA" id="ARBA00038494"/>
    </source>
</evidence>
<comment type="similarity">
    <text evidence="1">Belongs to the glycosyltransferase 2 family. WaaE/KdtX subfamily.</text>
</comment>
<organism evidence="3 4">
    <name type="scientific">Thiothrix litoralis</name>
    <dbReference type="NCBI Taxonomy" id="2891210"/>
    <lineage>
        <taxon>Bacteria</taxon>
        <taxon>Pseudomonadati</taxon>
        <taxon>Pseudomonadota</taxon>
        <taxon>Gammaproteobacteria</taxon>
        <taxon>Thiotrichales</taxon>
        <taxon>Thiotrichaceae</taxon>
        <taxon>Thiothrix</taxon>
    </lineage>
</organism>
<dbReference type="PANTHER" id="PTHR43630">
    <property type="entry name" value="POLY-BETA-1,6-N-ACETYL-D-GLUCOSAMINE SYNTHASE"/>
    <property type="match status" value="1"/>
</dbReference>
<evidence type="ECO:0000313" key="4">
    <source>
        <dbReference type="Proteomes" id="UP000672039"/>
    </source>
</evidence>
<feature type="domain" description="Glycosyltransferase 2-like" evidence="2">
    <location>
        <begin position="14"/>
        <end position="98"/>
    </location>
</feature>
<gene>
    <name evidence="3" type="ORF">J9253_13305</name>
</gene>
<evidence type="ECO:0000259" key="2">
    <source>
        <dbReference type="Pfam" id="PF00535"/>
    </source>
</evidence>
<dbReference type="EMBL" id="CP072801">
    <property type="protein sequence ID" value="QTR44983.1"/>
    <property type="molecule type" value="Genomic_DNA"/>
</dbReference>
<dbReference type="GO" id="GO:0016757">
    <property type="term" value="F:glycosyltransferase activity"/>
    <property type="evidence" value="ECO:0007669"/>
    <property type="project" value="UniProtKB-KW"/>
</dbReference>
<keyword evidence="3" id="KW-0808">Transferase</keyword>
<protein>
    <submittedName>
        <fullName evidence="3">Glycosyltransferase</fullName>
        <ecNumber evidence="3">2.4.-.-</ecNumber>
    </submittedName>
</protein>
<dbReference type="Pfam" id="PF00535">
    <property type="entry name" value="Glycos_transf_2"/>
    <property type="match status" value="1"/>
</dbReference>
<keyword evidence="4" id="KW-1185">Reference proteome</keyword>
<dbReference type="InterPro" id="IPR011990">
    <property type="entry name" value="TPR-like_helical_dom_sf"/>
</dbReference>
<dbReference type="Gene3D" id="1.25.40.10">
    <property type="entry name" value="Tetratricopeptide repeat domain"/>
    <property type="match status" value="1"/>
</dbReference>
<dbReference type="InterPro" id="IPR029044">
    <property type="entry name" value="Nucleotide-diphossugar_trans"/>
</dbReference>